<evidence type="ECO:0000256" key="8">
    <source>
        <dbReference type="ARBA" id="ARBA00022985"/>
    </source>
</evidence>
<keyword evidence="11 12" id="KW-0472">Membrane</keyword>
<dbReference type="Proteomes" id="UP000295008">
    <property type="component" value="Unassembled WGS sequence"/>
</dbReference>
<keyword evidence="3" id="KW-1003">Cell membrane</keyword>
<feature type="transmembrane region" description="Helical" evidence="12">
    <location>
        <begin position="102"/>
        <end position="120"/>
    </location>
</feature>
<evidence type="ECO:0000256" key="1">
    <source>
        <dbReference type="ARBA" id="ARBA00004651"/>
    </source>
</evidence>
<gene>
    <name evidence="14" type="ORF">EDC14_101895</name>
</gene>
<organism evidence="14 15">
    <name type="scientific">Hydrogenispora ethanolica</name>
    <dbReference type="NCBI Taxonomy" id="1082276"/>
    <lineage>
        <taxon>Bacteria</taxon>
        <taxon>Bacillati</taxon>
        <taxon>Bacillota</taxon>
        <taxon>Hydrogenispora</taxon>
    </lineage>
</organism>
<evidence type="ECO:0000256" key="5">
    <source>
        <dbReference type="ARBA" id="ARBA00022519"/>
    </source>
</evidence>
<reference evidence="14 15" key="1">
    <citation type="submission" date="2019-03" db="EMBL/GenBank/DDBJ databases">
        <title>Genomic Encyclopedia of Type Strains, Phase IV (KMG-IV): sequencing the most valuable type-strain genomes for metagenomic binning, comparative biology and taxonomic classification.</title>
        <authorList>
            <person name="Goeker M."/>
        </authorList>
    </citation>
    <scope>NUCLEOTIDE SEQUENCE [LARGE SCALE GENOMIC DNA]</scope>
    <source>
        <strain evidence="14 15">LX-B</strain>
    </source>
</reference>
<evidence type="ECO:0000256" key="4">
    <source>
        <dbReference type="ARBA" id="ARBA00022516"/>
    </source>
</evidence>
<dbReference type="GO" id="GO:0009103">
    <property type="term" value="P:lipopolysaccharide biosynthetic process"/>
    <property type="evidence" value="ECO:0007669"/>
    <property type="project" value="UniProtKB-KW"/>
</dbReference>
<protein>
    <submittedName>
        <fullName evidence="14">EamA-like transporter family protein</fullName>
    </submittedName>
</protein>
<feature type="domain" description="EamA" evidence="13">
    <location>
        <begin position="51"/>
        <end position="120"/>
    </location>
</feature>
<dbReference type="PANTHER" id="PTHR30561:SF9">
    <property type="entry name" value="4-AMINO-4-DEOXY-L-ARABINOSE-PHOSPHOUNDECAPRENOL FLIPPASE SUBUNIT ARNF-RELATED"/>
    <property type="match status" value="1"/>
</dbReference>
<dbReference type="SUPFAM" id="SSF103481">
    <property type="entry name" value="Multidrug resistance efflux transporter EmrE"/>
    <property type="match status" value="1"/>
</dbReference>
<dbReference type="InterPro" id="IPR037185">
    <property type="entry name" value="EmrE-like"/>
</dbReference>
<dbReference type="GO" id="GO:0022857">
    <property type="term" value="F:transmembrane transporter activity"/>
    <property type="evidence" value="ECO:0007669"/>
    <property type="project" value="InterPro"/>
</dbReference>
<feature type="transmembrane region" description="Helical" evidence="12">
    <location>
        <begin position="77"/>
        <end position="96"/>
    </location>
</feature>
<keyword evidence="8" id="KW-0448">Lipopolysaccharide biosynthesis</keyword>
<dbReference type="InterPro" id="IPR000390">
    <property type="entry name" value="Small_drug/metabolite_transptr"/>
</dbReference>
<comment type="caution">
    <text evidence="14">The sequence shown here is derived from an EMBL/GenBank/DDBJ whole genome shotgun (WGS) entry which is preliminary data.</text>
</comment>
<keyword evidence="4" id="KW-0444">Lipid biosynthesis</keyword>
<evidence type="ECO:0000256" key="3">
    <source>
        <dbReference type="ARBA" id="ARBA00022475"/>
    </source>
</evidence>
<dbReference type="OrthoDB" id="9156836at2"/>
<evidence type="ECO:0000259" key="13">
    <source>
        <dbReference type="Pfam" id="PF00892"/>
    </source>
</evidence>
<evidence type="ECO:0000256" key="6">
    <source>
        <dbReference type="ARBA" id="ARBA00022556"/>
    </source>
</evidence>
<evidence type="ECO:0000313" key="14">
    <source>
        <dbReference type="EMBL" id="TCL64796.1"/>
    </source>
</evidence>
<keyword evidence="5" id="KW-0997">Cell inner membrane</keyword>
<evidence type="ECO:0000256" key="9">
    <source>
        <dbReference type="ARBA" id="ARBA00022989"/>
    </source>
</evidence>
<sequence length="122" mass="13512">MSLWVIQIIISIALGVAGQLLFKEGAARLDVSLSGAAGVFPLLWRMFAEPLIFIGLVCYGVSTVFWILVLKQKNLSMVYPLIASSYILVVFFSWLFRHETVAPSRWVGALIITVGVWLIARG</sequence>
<keyword evidence="9 12" id="KW-1133">Transmembrane helix</keyword>
<accession>A0A4R1RFU3</accession>
<name>A0A4R1RFU3_HYDET</name>
<dbReference type="RefSeq" id="WP_132015120.1">
    <property type="nucleotide sequence ID" value="NZ_SLUN01000018.1"/>
</dbReference>
<evidence type="ECO:0000256" key="2">
    <source>
        <dbReference type="ARBA" id="ARBA00007362"/>
    </source>
</evidence>
<keyword evidence="10" id="KW-0443">Lipid metabolism</keyword>
<evidence type="ECO:0000256" key="10">
    <source>
        <dbReference type="ARBA" id="ARBA00023098"/>
    </source>
</evidence>
<evidence type="ECO:0000256" key="12">
    <source>
        <dbReference type="SAM" id="Phobius"/>
    </source>
</evidence>
<evidence type="ECO:0000313" key="15">
    <source>
        <dbReference type="Proteomes" id="UP000295008"/>
    </source>
</evidence>
<dbReference type="AlphaFoldDB" id="A0A4R1RFU3"/>
<dbReference type="EMBL" id="SLUN01000018">
    <property type="protein sequence ID" value="TCL64796.1"/>
    <property type="molecule type" value="Genomic_DNA"/>
</dbReference>
<dbReference type="GO" id="GO:0005886">
    <property type="term" value="C:plasma membrane"/>
    <property type="evidence" value="ECO:0007669"/>
    <property type="project" value="UniProtKB-SubCell"/>
</dbReference>
<dbReference type="Pfam" id="PF00892">
    <property type="entry name" value="EamA"/>
    <property type="match status" value="1"/>
</dbReference>
<evidence type="ECO:0000256" key="11">
    <source>
        <dbReference type="ARBA" id="ARBA00023136"/>
    </source>
</evidence>
<proteinExistence type="inferred from homology"/>
<dbReference type="Gene3D" id="1.10.3730.20">
    <property type="match status" value="1"/>
</dbReference>
<feature type="transmembrane region" description="Helical" evidence="12">
    <location>
        <begin position="42"/>
        <end position="70"/>
    </location>
</feature>
<keyword evidence="6" id="KW-0441">Lipid A biosynthesis</keyword>
<comment type="subcellular location">
    <subcellularLocation>
        <location evidence="1">Cell membrane</location>
        <topology evidence="1">Multi-pass membrane protein</topology>
    </subcellularLocation>
</comment>
<keyword evidence="15" id="KW-1185">Reference proteome</keyword>
<dbReference type="InterPro" id="IPR000620">
    <property type="entry name" value="EamA_dom"/>
</dbReference>
<comment type="similarity">
    <text evidence="2">Belongs to the EamA transporter family.</text>
</comment>
<dbReference type="PANTHER" id="PTHR30561">
    <property type="entry name" value="SMR FAMILY PROTON-DEPENDENT DRUG EFFLUX TRANSPORTER SUGE"/>
    <property type="match status" value="1"/>
</dbReference>
<keyword evidence="7 12" id="KW-0812">Transmembrane</keyword>
<evidence type="ECO:0000256" key="7">
    <source>
        <dbReference type="ARBA" id="ARBA00022692"/>
    </source>
</evidence>